<evidence type="ECO:0000313" key="5">
    <source>
        <dbReference type="Proteomes" id="UP001628179"/>
    </source>
</evidence>
<gene>
    <name evidence="4" type="ORF">MFIFM68171_11133</name>
</gene>
<dbReference type="PROSITE" id="PS50048">
    <property type="entry name" value="ZN2_CY6_FUNGAL_2"/>
    <property type="match status" value="1"/>
</dbReference>
<evidence type="ECO:0000256" key="1">
    <source>
        <dbReference type="ARBA" id="ARBA00023242"/>
    </source>
</evidence>
<keyword evidence="1" id="KW-0539">Nucleus</keyword>
<organism evidence="4 5">
    <name type="scientific">Madurella fahalii</name>
    <dbReference type="NCBI Taxonomy" id="1157608"/>
    <lineage>
        <taxon>Eukaryota</taxon>
        <taxon>Fungi</taxon>
        <taxon>Dikarya</taxon>
        <taxon>Ascomycota</taxon>
        <taxon>Pezizomycotina</taxon>
        <taxon>Sordariomycetes</taxon>
        <taxon>Sordariomycetidae</taxon>
        <taxon>Sordariales</taxon>
        <taxon>Sordariales incertae sedis</taxon>
        <taxon>Madurella</taxon>
    </lineage>
</organism>
<dbReference type="EMBL" id="BAAFSV010000006">
    <property type="protein sequence ID" value="GAB1320923.1"/>
    <property type="molecule type" value="Genomic_DNA"/>
</dbReference>
<evidence type="ECO:0000256" key="2">
    <source>
        <dbReference type="SAM" id="MobiDB-lite"/>
    </source>
</evidence>
<dbReference type="SUPFAM" id="SSF57701">
    <property type="entry name" value="Zn2/Cys6 DNA-binding domain"/>
    <property type="match status" value="1"/>
</dbReference>
<dbReference type="InterPro" id="IPR036864">
    <property type="entry name" value="Zn2-C6_fun-type_DNA-bd_sf"/>
</dbReference>
<dbReference type="CDD" id="cd00067">
    <property type="entry name" value="GAL4"/>
    <property type="match status" value="1"/>
</dbReference>
<comment type="caution">
    <text evidence="4">The sequence shown here is derived from an EMBL/GenBank/DDBJ whole genome shotgun (WGS) entry which is preliminary data.</text>
</comment>
<dbReference type="Proteomes" id="UP001628179">
    <property type="component" value="Unassembled WGS sequence"/>
</dbReference>
<feature type="compositionally biased region" description="Acidic residues" evidence="2">
    <location>
        <begin position="66"/>
        <end position="78"/>
    </location>
</feature>
<feature type="domain" description="Zn(2)-C6 fungal-type" evidence="3">
    <location>
        <begin position="291"/>
        <end position="329"/>
    </location>
</feature>
<sequence>MTRSKPSQLPIAFLSSLAPGDRRAIEYTASLLNTDVASLLSAPSQSGIGTSQPAQQSATVPVIDPAPEDDEDVSDTTGDDGSSGNKDSSPEEDAALWRSSAAEFENIDDDITRGFATANLWANDFALLSPDAAPTLTPNANGTGMASVAFTYPLQQSWNPPQTDTQRPQQPSVARVPRVTPFGATSNRPTPMLAGNATSDPLCLSWEIVEDPSKPLSRQLSADQPHSEWATIGRLGETNPNPSLDCAPKEALRFVSVNPLQPLAVSRPQRRGPFEDRERQEQTSRTRGLKACVRCRMQKIRCNIVEDDPTGICGTCLAVSNQKVHYLPCLRHRLTECTLYRTGKGPGLEFTFRWPVMKLKDISEWASPRLRTILVQSDICEVPLKLVVREFVPIPQKDEMRRSWMDYRKGVKKFKSTTPYAIVNMRNAVEDMREYVRTNVFKCMDYFLRGSDTLVKETYQFARKHMLRVESDDERKLLGNFMRLWFAILRTATTEHIVGDDTLDMEPETEDISFPLFGKIPLPSVMIQQLDMILTLGILDPLRKQVLEDFQKLALMTNPRNWMTIYLTTFMSLHSCAMITAENYRNARKHGLLRRYAIPTFIAERHHSANVFLSHYHYRTES</sequence>
<accession>A0ABQ0GT61</accession>
<dbReference type="GeneID" id="98181875"/>
<keyword evidence="5" id="KW-1185">Reference proteome</keyword>
<evidence type="ECO:0000313" key="4">
    <source>
        <dbReference type="EMBL" id="GAB1320923.1"/>
    </source>
</evidence>
<feature type="region of interest" description="Disordered" evidence="2">
    <location>
        <begin position="42"/>
        <end position="96"/>
    </location>
</feature>
<evidence type="ECO:0000259" key="3">
    <source>
        <dbReference type="PROSITE" id="PS50048"/>
    </source>
</evidence>
<protein>
    <recommendedName>
        <fullName evidence="3">Zn(2)-C6 fungal-type domain-containing protein</fullName>
    </recommendedName>
</protein>
<reference evidence="4 5" key="1">
    <citation type="submission" date="2024-09" db="EMBL/GenBank/DDBJ databases">
        <title>Itraconazole resistance in Madurella fahalii resulting from another homologue of gene encoding cytochrome P450 14-alpha sterol demethylase (CYP51).</title>
        <authorList>
            <person name="Yoshioka I."/>
            <person name="Fahal A.H."/>
            <person name="Kaneko S."/>
            <person name="Yaguchi T."/>
        </authorList>
    </citation>
    <scope>NUCLEOTIDE SEQUENCE [LARGE SCALE GENOMIC DNA]</scope>
    <source>
        <strain evidence="4 5">IFM 68171</strain>
    </source>
</reference>
<dbReference type="InterPro" id="IPR001138">
    <property type="entry name" value="Zn2Cys6_DnaBD"/>
</dbReference>
<proteinExistence type="predicted"/>
<dbReference type="PANTHER" id="PTHR35392:SF3">
    <property type="entry name" value="ZN(2)-C6 FUNGAL-TYPE DOMAIN-CONTAINING PROTEIN"/>
    <property type="match status" value="1"/>
</dbReference>
<dbReference type="RefSeq" id="XP_070922653.1">
    <property type="nucleotide sequence ID" value="XM_071066552.1"/>
</dbReference>
<feature type="compositionally biased region" description="Polar residues" evidence="2">
    <location>
        <begin position="42"/>
        <end position="59"/>
    </location>
</feature>
<name>A0ABQ0GT61_9PEZI</name>
<dbReference type="InterPro" id="IPR052973">
    <property type="entry name" value="Fungal_sec-metab_reg_TF"/>
</dbReference>
<dbReference type="PANTHER" id="PTHR35392">
    <property type="entry name" value="ZN(II)2CYS6 TRANSCRIPTION FACTOR (EUROFUNG)-RELATED-RELATED"/>
    <property type="match status" value="1"/>
</dbReference>